<dbReference type="PRINTS" id="PR00625">
    <property type="entry name" value="JDOMAIN"/>
</dbReference>
<protein>
    <recommendedName>
        <fullName evidence="9">Chaperone protein DnaJ</fullName>
    </recommendedName>
</protein>
<dbReference type="Gene3D" id="2.60.260.20">
    <property type="entry name" value="Urease metallochaperone UreE, N-terminal domain"/>
    <property type="match status" value="2"/>
</dbReference>
<keyword evidence="4 9" id="KW-0677">Repeat</keyword>
<dbReference type="InterPro" id="IPR001623">
    <property type="entry name" value="DnaJ_domain"/>
</dbReference>
<evidence type="ECO:0000256" key="3">
    <source>
        <dbReference type="ARBA" id="ARBA00022723"/>
    </source>
</evidence>
<dbReference type="Proteomes" id="UP001597508">
    <property type="component" value="Unassembled WGS sequence"/>
</dbReference>
<dbReference type="CDD" id="cd06257">
    <property type="entry name" value="DnaJ"/>
    <property type="match status" value="1"/>
</dbReference>
<keyword evidence="8 9" id="KW-0143">Chaperone</keyword>
<dbReference type="SMART" id="SM00271">
    <property type="entry name" value="DnaJ"/>
    <property type="match status" value="1"/>
</dbReference>
<evidence type="ECO:0000256" key="6">
    <source>
        <dbReference type="ARBA" id="ARBA00022833"/>
    </source>
</evidence>
<organism evidence="11 12">
    <name type="scientific">Pseudotenacibaculum haliotis</name>
    <dbReference type="NCBI Taxonomy" id="1862138"/>
    <lineage>
        <taxon>Bacteria</taxon>
        <taxon>Pseudomonadati</taxon>
        <taxon>Bacteroidota</taxon>
        <taxon>Flavobacteriia</taxon>
        <taxon>Flavobacteriales</taxon>
        <taxon>Flavobacteriaceae</taxon>
        <taxon>Pseudotenacibaculum</taxon>
    </lineage>
</organism>
<keyword evidence="12" id="KW-1185">Reference proteome</keyword>
<feature type="domain" description="J" evidence="10">
    <location>
        <begin position="5"/>
        <end position="70"/>
    </location>
</feature>
<evidence type="ECO:0000256" key="5">
    <source>
        <dbReference type="ARBA" id="ARBA00022771"/>
    </source>
</evidence>
<evidence type="ECO:0000256" key="9">
    <source>
        <dbReference type="HAMAP-Rule" id="MF_01152"/>
    </source>
</evidence>
<keyword evidence="6 9" id="KW-0862">Zinc</keyword>
<evidence type="ECO:0000259" key="10">
    <source>
        <dbReference type="PROSITE" id="PS50076"/>
    </source>
</evidence>
<dbReference type="SUPFAM" id="SSF49493">
    <property type="entry name" value="HSP40/DnaJ peptide-binding domain"/>
    <property type="match status" value="2"/>
</dbReference>
<dbReference type="Pfam" id="PF00226">
    <property type="entry name" value="DnaJ"/>
    <property type="match status" value="1"/>
</dbReference>
<dbReference type="SUPFAM" id="SSF57938">
    <property type="entry name" value="DnaJ/Hsp40 cysteine-rich domain"/>
    <property type="match status" value="1"/>
</dbReference>
<dbReference type="NCBIfam" id="NF008035">
    <property type="entry name" value="PRK10767.1"/>
    <property type="match status" value="1"/>
</dbReference>
<feature type="binding site" evidence="9">
    <location>
        <position position="159"/>
    </location>
    <ligand>
        <name>Zn(2+)</name>
        <dbReference type="ChEBI" id="CHEBI:29105"/>
        <label>2</label>
    </ligand>
</feature>
<comment type="subcellular location">
    <subcellularLocation>
        <location evidence="9">Cytoplasm</location>
    </subcellularLocation>
</comment>
<dbReference type="RefSeq" id="WP_379666242.1">
    <property type="nucleotide sequence ID" value="NZ_JBHULH010000004.1"/>
</dbReference>
<feature type="binding site" evidence="9">
    <location>
        <position position="185"/>
    </location>
    <ligand>
        <name>Zn(2+)</name>
        <dbReference type="ChEBI" id="CHEBI:29105"/>
        <label>2</label>
    </ligand>
</feature>
<keyword evidence="5" id="KW-0863">Zinc-finger</keyword>
<dbReference type="Pfam" id="PF00684">
    <property type="entry name" value="DnaJ_CXXCXGXG"/>
    <property type="match status" value="1"/>
</dbReference>
<accession>A0ABW5LW22</accession>
<name>A0ABW5LW22_9FLAO</name>
<dbReference type="EMBL" id="JBHULH010000004">
    <property type="protein sequence ID" value="MFD2567532.1"/>
    <property type="molecule type" value="Genomic_DNA"/>
</dbReference>
<dbReference type="InterPro" id="IPR012724">
    <property type="entry name" value="DnaJ"/>
</dbReference>
<proteinExistence type="inferred from homology"/>
<dbReference type="InterPro" id="IPR001305">
    <property type="entry name" value="HSP_DnaJ_Cys-rich_dom"/>
</dbReference>
<dbReference type="HAMAP" id="MF_01152">
    <property type="entry name" value="DnaJ"/>
    <property type="match status" value="1"/>
</dbReference>
<comment type="domain">
    <text evidence="9">The J domain is necessary and sufficient to stimulate DnaK ATPase activity. Zinc center 1 plays an important role in the autonomous, DnaK-independent chaperone activity of DnaJ. Zinc center 2 is essential for interaction with DnaK and for DnaJ activity.</text>
</comment>
<evidence type="ECO:0000256" key="8">
    <source>
        <dbReference type="ARBA" id="ARBA00023186"/>
    </source>
</evidence>
<feature type="binding site" evidence="9">
    <location>
        <position position="162"/>
    </location>
    <ligand>
        <name>Zn(2+)</name>
        <dbReference type="ChEBI" id="CHEBI:29105"/>
        <label>2</label>
    </ligand>
</feature>
<evidence type="ECO:0000313" key="11">
    <source>
        <dbReference type="EMBL" id="MFD2567532.1"/>
    </source>
</evidence>
<dbReference type="CDD" id="cd10747">
    <property type="entry name" value="DnaJ_C"/>
    <property type="match status" value="1"/>
</dbReference>
<dbReference type="CDD" id="cd10719">
    <property type="entry name" value="DnaJ_zf"/>
    <property type="match status" value="1"/>
</dbReference>
<dbReference type="InterPro" id="IPR002939">
    <property type="entry name" value="DnaJ_C"/>
</dbReference>
<gene>
    <name evidence="9 11" type="primary">dnaJ</name>
    <name evidence="11" type="ORF">ACFSRZ_09125</name>
</gene>
<evidence type="ECO:0000313" key="12">
    <source>
        <dbReference type="Proteomes" id="UP001597508"/>
    </source>
</evidence>
<dbReference type="PANTHER" id="PTHR43096:SF48">
    <property type="entry name" value="CHAPERONE PROTEIN DNAJ"/>
    <property type="match status" value="1"/>
</dbReference>
<feature type="binding site" evidence="9">
    <location>
        <position position="188"/>
    </location>
    <ligand>
        <name>Zn(2+)</name>
        <dbReference type="ChEBI" id="CHEBI:29105"/>
        <label>2</label>
    </ligand>
</feature>
<dbReference type="InterPro" id="IPR036410">
    <property type="entry name" value="HSP_DnaJ_Cys-rich_dom_sf"/>
</dbReference>
<dbReference type="SUPFAM" id="SSF46565">
    <property type="entry name" value="Chaperone J-domain"/>
    <property type="match status" value="1"/>
</dbReference>
<evidence type="ECO:0000256" key="7">
    <source>
        <dbReference type="ARBA" id="ARBA00023016"/>
    </source>
</evidence>
<dbReference type="PANTHER" id="PTHR43096">
    <property type="entry name" value="DNAJ HOMOLOG 1, MITOCHONDRIAL-RELATED"/>
    <property type="match status" value="1"/>
</dbReference>
<comment type="function">
    <text evidence="9">Participates actively in the response to hyperosmotic and heat shock by preventing the aggregation of stress-denatured proteins and by disaggregating proteins, also in an autonomous, DnaK-independent fashion. Unfolded proteins bind initially to DnaJ; upon interaction with the DnaJ-bound protein, DnaK hydrolyzes its bound ATP, resulting in the formation of a stable complex. GrpE releases ADP from DnaK; ATP binding to DnaK triggers the release of the substrate protein, thus completing the reaction cycle. Several rounds of ATP-dependent interactions between DnaJ, DnaK and GrpE are required for fully efficient folding. Also involved, together with DnaK and GrpE, in the DNA replication of plasmids through activation of initiation proteins.</text>
</comment>
<dbReference type="InterPro" id="IPR008971">
    <property type="entry name" value="HSP40/DnaJ_pept-bd"/>
</dbReference>
<comment type="cofactor">
    <cofactor evidence="9">
        <name>Zn(2+)</name>
        <dbReference type="ChEBI" id="CHEBI:29105"/>
    </cofactor>
    <text evidence="9">Binds 2 Zn(2+) ions per monomer.</text>
</comment>
<dbReference type="Gene3D" id="2.10.230.10">
    <property type="entry name" value="Heat shock protein DnaJ, cysteine-rich domain"/>
    <property type="match status" value="1"/>
</dbReference>
<comment type="subunit">
    <text evidence="9">Homodimer.</text>
</comment>
<evidence type="ECO:0000256" key="4">
    <source>
        <dbReference type="ARBA" id="ARBA00022737"/>
    </source>
</evidence>
<keyword evidence="7 9" id="KW-0346">Stress response</keyword>
<reference evidence="12" key="1">
    <citation type="journal article" date="2019" name="Int. J. Syst. Evol. Microbiol.">
        <title>The Global Catalogue of Microorganisms (GCM) 10K type strain sequencing project: providing services to taxonomists for standard genome sequencing and annotation.</title>
        <authorList>
            <consortium name="The Broad Institute Genomics Platform"/>
            <consortium name="The Broad Institute Genome Sequencing Center for Infectious Disease"/>
            <person name="Wu L."/>
            <person name="Ma J."/>
        </authorList>
    </citation>
    <scope>NUCLEOTIDE SEQUENCE [LARGE SCALE GENOMIC DNA]</scope>
    <source>
        <strain evidence="12">KCTC 52127</strain>
    </source>
</reference>
<comment type="caution">
    <text evidence="9">Lacks conserved residue(s) required for the propagation of feature annotation.</text>
</comment>
<evidence type="ECO:0000256" key="2">
    <source>
        <dbReference type="ARBA" id="ARBA00022705"/>
    </source>
</evidence>
<comment type="caution">
    <text evidence="11">The sequence shown here is derived from an EMBL/GenBank/DDBJ whole genome shotgun (WGS) entry which is preliminary data.</text>
</comment>
<keyword evidence="2 9" id="KW-0235">DNA replication</keyword>
<sequence>MAKQDYYEVLGISKSASAAEIKKAYRKMAIKYHPDKNPDNKEAEEKFKQAAEAYEILSDENKKARYDQYGHAAFEGGQGGFGGGGMNMEDIFSQFGDIFGGAFGGGFGGFGGGRGQARVKGGNLRIRVKLTLEEIAKGVEKKVKVRRKVQGDGVSYKTCSVCNGTGQQMRVTNTILGRMQTATTCGTCQGTGEVISSKPNGSDAQGLVVKEETVSIQIPAGVTEGVQLKVGGKGNEAPGKNSLSGDLLVLIEEIPHETLKREGTNVHYDLYVNISEAILGTSKEIETVTGKVKIKIDSGTQSGKILRLKGKGLPSIERYGSGDFLIHINVWTPQELTKEQRQFFEKMIDDENFTPSPKKSDKSFFEKVKDMFS</sequence>
<dbReference type="Gene3D" id="1.10.287.110">
    <property type="entry name" value="DnaJ domain"/>
    <property type="match status" value="1"/>
</dbReference>
<evidence type="ECO:0000256" key="1">
    <source>
        <dbReference type="ARBA" id="ARBA00022490"/>
    </source>
</evidence>
<dbReference type="InterPro" id="IPR018253">
    <property type="entry name" value="DnaJ_domain_CS"/>
</dbReference>
<dbReference type="PROSITE" id="PS00636">
    <property type="entry name" value="DNAJ_1"/>
    <property type="match status" value="1"/>
</dbReference>
<dbReference type="InterPro" id="IPR036869">
    <property type="entry name" value="J_dom_sf"/>
</dbReference>
<dbReference type="PROSITE" id="PS50076">
    <property type="entry name" value="DNAJ_2"/>
    <property type="match status" value="1"/>
</dbReference>
<comment type="similarity">
    <text evidence="9">Belongs to the DnaJ family.</text>
</comment>
<keyword evidence="3 9" id="KW-0479">Metal-binding</keyword>
<keyword evidence="1 9" id="KW-0963">Cytoplasm</keyword>
<dbReference type="Pfam" id="PF01556">
    <property type="entry name" value="DnaJ_C"/>
    <property type="match status" value="1"/>
</dbReference>